<dbReference type="Proteomes" id="UP000887013">
    <property type="component" value="Unassembled WGS sequence"/>
</dbReference>
<evidence type="ECO:0000256" key="1">
    <source>
        <dbReference type="SAM" id="MobiDB-lite"/>
    </source>
</evidence>
<reference evidence="2" key="1">
    <citation type="submission" date="2020-08" db="EMBL/GenBank/DDBJ databases">
        <title>Multicomponent nature underlies the extraordinary mechanical properties of spider dragline silk.</title>
        <authorList>
            <person name="Kono N."/>
            <person name="Nakamura H."/>
            <person name="Mori M."/>
            <person name="Yoshida Y."/>
            <person name="Ohtoshi R."/>
            <person name="Malay A.D."/>
            <person name="Moran D.A.P."/>
            <person name="Tomita M."/>
            <person name="Numata K."/>
            <person name="Arakawa K."/>
        </authorList>
    </citation>
    <scope>NUCLEOTIDE SEQUENCE</scope>
</reference>
<organism evidence="2 3">
    <name type="scientific">Nephila pilipes</name>
    <name type="common">Giant wood spider</name>
    <name type="synonym">Nephila maculata</name>
    <dbReference type="NCBI Taxonomy" id="299642"/>
    <lineage>
        <taxon>Eukaryota</taxon>
        <taxon>Metazoa</taxon>
        <taxon>Ecdysozoa</taxon>
        <taxon>Arthropoda</taxon>
        <taxon>Chelicerata</taxon>
        <taxon>Arachnida</taxon>
        <taxon>Araneae</taxon>
        <taxon>Araneomorphae</taxon>
        <taxon>Entelegynae</taxon>
        <taxon>Araneoidea</taxon>
        <taxon>Nephilidae</taxon>
        <taxon>Nephila</taxon>
    </lineage>
</organism>
<dbReference type="AlphaFoldDB" id="A0A8X6QDL5"/>
<evidence type="ECO:0000313" key="2">
    <source>
        <dbReference type="EMBL" id="GFU12813.1"/>
    </source>
</evidence>
<sequence length="93" mass="10597">MGCQPPFIHKRYPTHRAGAFARSVSTWAGSLRPDDLRDPLPENHIDTKVCGRLICMNERRQNSQPHAVQQPRPPKQKHIRPRQPVPADSCSLI</sequence>
<evidence type="ECO:0000313" key="3">
    <source>
        <dbReference type="Proteomes" id="UP000887013"/>
    </source>
</evidence>
<proteinExistence type="predicted"/>
<dbReference type="EMBL" id="BMAW01029619">
    <property type="protein sequence ID" value="GFU12813.1"/>
    <property type="molecule type" value="Genomic_DNA"/>
</dbReference>
<comment type="caution">
    <text evidence="2">The sequence shown here is derived from an EMBL/GenBank/DDBJ whole genome shotgun (WGS) entry which is preliminary data.</text>
</comment>
<keyword evidence="3" id="KW-1185">Reference proteome</keyword>
<protein>
    <submittedName>
        <fullName evidence="2">Uncharacterized protein</fullName>
    </submittedName>
</protein>
<accession>A0A8X6QDL5</accession>
<name>A0A8X6QDL5_NEPPI</name>
<gene>
    <name evidence="2" type="ORF">NPIL_580371</name>
</gene>
<feature type="region of interest" description="Disordered" evidence="1">
    <location>
        <begin position="59"/>
        <end position="93"/>
    </location>
</feature>